<keyword evidence="2" id="KW-1185">Reference proteome</keyword>
<evidence type="ECO:0000313" key="2">
    <source>
        <dbReference type="Proteomes" id="UP000582090"/>
    </source>
</evidence>
<proteinExistence type="predicted"/>
<accession>A0A7W6CUU2</accession>
<reference evidence="1 2" key="1">
    <citation type="submission" date="2020-08" db="EMBL/GenBank/DDBJ databases">
        <title>Genomic Encyclopedia of Type Strains, Phase IV (KMG-IV): sequencing the most valuable type-strain genomes for metagenomic binning, comparative biology and taxonomic classification.</title>
        <authorList>
            <person name="Goeker M."/>
        </authorList>
    </citation>
    <scope>NUCLEOTIDE SEQUENCE [LARGE SCALE GENOMIC DNA]</scope>
    <source>
        <strain evidence="1 2">DSM 26575</strain>
    </source>
</reference>
<organism evidence="1 2">
    <name type="scientific">Rhizobium metallidurans</name>
    <dbReference type="NCBI Taxonomy" id="1265931"/>
    <lineage>
        <taxon>Bacteria</taxon>
        <taxon>Pseudomonadati</taxon>
        <taxon>Pseudomonadota</taxon>
        <taxon>Alphaproteobacteria</taxon>
        <taxon>Hyphomicrobiales</taxon>
        <taxon>Rhizobiaceae</taxon>
        <taxon>Rhizobium/Agrobacterium group</taxon>
        <taxon>Rhizobium</taxon>
    </lineage>
</organism>
<protein>
    <submittedName>
        <fullName evidence="1">Uncharacterized protein</fullName>
    </submittedName>
</protein>
<dbReference type="AlphaFoldDB" id="A0A7W6CUU2"/>
<comment type="caution">
    <text evidence="1">The sequence shown here is derived from an EMBL/GenBank/DDBJ whole genome shotgun (WGS) entry which is preliminary data.</text>
</comment>
<dbReference type="Proteomes" id="UP000582090">
    <property type="component" value="Unassembled WGS sequence"/>
</dbReference>
<gene>
    <name evidence="1" type="ORF">GGQ67_003226</name>
</gene>
<dbReference type="EMBL" id="JACIDW010000010">
    <property type="protein sequence ID" value="MBB3965553.1"/>
    <property type="molecule type" value="Genomic_DNA"/>
</dbReference>
<name>A0A7W6CUU2_9HYPH</name>
<sequence length="67" mass="7097">MARLGEEIEALRGLIAVAGLSNDRADGIGPTNDTLPPVAQIPHDPGQTIAGRKKTVDCHHPSFDKNI</sequence>
<evidence type="ECO:0000313" key="1">
    <source>
        <dbReference type="EMBL" id="MBB3965553.1"/>
    </source>
</evidence>